<organism evidence="1 2">
    <name type="scientific">Trichonephila clavata</name>
    <name type="common">Joro spider</name>
    <name type="synonym">Nephila clavata</name>
    <dbReference type="NCBI Taxonomy" id="2740835"/>
    <lineage>
        <taxon>Eukaryota</taxon>
        <taxon>Metazoa</taxon>
        <taxon>Ecdysozoa</taxon>
        <taxon>Arthropoda</taxon>
        <taxon>Chelicerata</taxon>
        <taxon>Arachnida</taxon>
        <taxon>Araneae</taxon>
        <taxon>Araneomorphae</taxon>
        <taxon>Entelegynae</taxon>
        <taxon>Araneoidea</taxon>
        <taxon>Nephilidae</taxon>
        <taxon>Trichonephila</taxon>
    </lineage>
</organism>
<comment type="caution">
    <text evidence="1">The sequence shown here is derived from an EMBL/GenBank/DDBJ whole genome shotgun (WGS) entry which is preliminary data.</text>
</comment>
<reference evidence="1" key="1">
    <citation type="submission" date="2020-07" db="EMBL/GenBank/DDBJ databases">
        <title>Multicomponent nature underlies the extraordinary mechanical properties of spider dragline silk.</title>
        <authorList>
            <person name="Kono N."/>
            <person name="Nakamura H."/>
            <person name="Mori M."/>
            <person name="Yoshida Y."/>
            <person name="Ohtoshi R."/>
            <person name="Malay A.D."/>
            <person name="Moran D.A.P."/>
            <person name="Tomita M."/>
            <person name="Numata K."/>
            <person name="Arakawa K."/>
        </authorList>
    </citation>
    <scope>NUCLEOTIDE SEQUENCE</scope>
</reference>
<evidence type="ECO:0000313" key="1">
    <source>
        <dbReference type="EMBL" id="GFR02355.1"/>
    </source>
</evidence>
<dbReference type="EMBL" id="BMAO01025409">
    <property type="protein sequence ID" value="GFR02355.1"/>
    <property type="molecule type" value="Genomic_DNA"/>
</dbReference>
<evidence type="ECO:0000313" key="2">
    <source>
        <dbReference type="Proteomes" id="UP000887116"/>
    </source>
</evidence>
<protein>
    <submittedName>
        <fullName evidence="1">Uncharacterized protein</fullName>
    </submittedName>
</protein>
<accession>A0A8X6ICU2</accession>
<gene>
    <name evidence="1" type="ORF">TNCT_73791</name>
</gene>
<name>A0A8X6ICU2_TRICU</name>
<proteinExistence type="predicted"/>
<keyword evidence="2" id="KW-1185">Reference proteome</keyword>
<sequence>MLFNQKISGHSTPFPKGPIGLTSKDFRAYSTVYLMFLQSYFLKSNDRLPNCFKRYPAFDAEIRTTEKNTKPNPKLKISWYLLILLNGTMIQDTLT</sequence>
<dbReference type="Proteomes" id="UP000887116">
    <property type="component" value="Unassembled WGS sequence"/>
</dbReference>
<dbReference type="AlphaFoldDB" id="A0A8X6ICU2"/>